<dbReference type="RefSeq" id="WP_296938390.1">
    <property type="nucleotide sequence ID" value="NZ_LT599032.1"/>
</dbReference>
<sequence length="189" mass="22142">MQEIERFKKEALNRNLCGEFHRLWDKMETREDFLQFSLNPKSISYVALSTWEGWGLSTEYIKKEFSKHINRANKFTNKAFLYCRAEGQHIIDCTENNIMDTTGVFIIQKTKCPIIHVNNNSDIDVECKGMNIVKIYIYDTSKVNIKIDNSCKVFVMSLSEESFIECNVPELMKIRHGDVRHYAYGEGNY</sequence>
<reference evidence="1" key="1">
    <citation type="submission" date="2016-04" db="EMBL/GenBank/DDBJ databases">
        <authorList>
            <person name="Evans L.H."/>
            <person name="Alamgir A."/>
            <person name="Owens N."/>
            <person name="Weber N.D."/>
            <person name="Virtaneva K."/>
            <person name="Barbian K."/>
            <person name="Babar A."/>
            <person name="Rosenke K."/>
        </authorList>
    </citation>
    <scope>NUCLEOTIDE SEQUENCE</scope>
    <source>
        <strain evidence="1">86-1</strain>
    </source>
</reference>
<evidence type="ECO:0000313" key="1">
    <source>
        <dbReference type="EMBL" id="SBV92001.1"/>
    </source>
</evidence>
<proteinExistence type="predicted"/>
<dbReference type="AlphaFoldDB" id="A0A212IXQ2"/>
<protein>
    <submittedName>
        <fullName evidence="1">Uncharacterized protein</fullName>
    </submittedName>
</protein>
<accession>A0A212IXQ2</accession>
<name>A0A212IXQ2_9BACT</name>
<dbReference type="EMBL" id="FLUM01000001">
    <property type="protein sequence ID" value="SBV92001.1"/>
    <property type="molecule type" value="Genomic_DNA"/>
</dbReference>
<organism evidence="1">
    <name type="scientific">uncultured Dysgonomonas sp</name>
    <dbReference type="NCBI Taxonomy" id="206096"/>
    <lineage>
        <taxon>Bacteria</taxon>
        <taxon>Pseudomonadati</taxon>
        <taxon>Bacteroidota</taxon>
        <taxon>Bacteroidia</taxon>
        <taxon>Bacteroidales</taxon>
        <taxon>Dysgonomonadaceae</taxon>
        <taxon>Dysgonomonas</taxon>
        <taxon>environmental samples</taxon>
    </lineage>
</organism>
<gene>
    <name evidence="1" type="ORF">KL86DYS1_10491</name>
</gene>